<proteinExistence type="predicted"/>
<dbReference type="EMBL" id="CM042060">
    <property type="protein sequence ID" value="KAI3678703.1"/>
    <property type="molecule type" value="Genomic_DNA"/>
</dbReference>
<gene>
    <name evidence="1" type="ORF">L6452_38006</name>
</gene>
<reference evidence="2" key="1">
    <citation type="journal article" date="2022" name="Mol. Ecol. Resour.">
        <title>The genomes of chicory, endive, great burdock and yacon provide insights into Asteraceae palaeo-polyploidization history and plant inulin production.</title>
        <authorList>
            <person name="Fan W."/>
            <person name="Wang S."/>
            <person name="Wang H."/>
            <person name="Wang A."/>
            <person name="Jiang F."/>
            <person name="Liu H."/>
            <person name="Zhao H."/>
            <person name="Xu D."/>
            <person name="Zhang Y."/>
        </authorList>
    </citation>
    <scope>NUCLEOTIDE SEQUENCE [LARGE SCALE GENOMIC DNA]</scope>
    <source>
        <strain evidence="2">cv. Niubang</strain>
    </source>
</reference>
<reference evidence="1 2" key="2">
    <citation type="journal article" date="2022" name="Mol. Ecol. Resour.">
        <title>The genomes of chicory, endive, great burdock and yacon provide insights into Asteraceae paleo-polyploidization history and plant inulin production.</title>
        <authorList>
            <person name="Fan W."/>
            <person name="Wang S."/>
            <person name="Wang H."/>
            <person name="Wang A."/>
            <person name="Jiang F."/>
            <person name="Liu H."/>
            <person name="Zhao H."/>
            <person name="Xu D."/>
            <person name="Zhang Y."/>
        </authorList>
    </citation>
    <scope>NUCLEOTIDE SEQUENCE [LARGE SCALE GENOMIC DNA]</scope>
    <source>
        <strain evidence="2">cv. Niubang</strain>
    </source>
</reference>
<evidence type="ECO:0000313" key="2">
    <source>
        <dbReference type="Proteomes" id="UP001055879"/>
    </source>
</evidence>
<dbReference type="Proteomes" id="UP001055879">
    <property type="component" value="Linkage Group LG14"/>
</dbReference>
<protein>
    <submittedName>
        <fullName evidence="1">Uncharacterized protein</fullName>
    </submittedName>
</protein>
<comment type="caution">
    <text evidence="1">The sequence shown here is derived from an EMBL/GenBank/DDBJ whole genome shotgun (WGS) entry which is preliminary data.</text>
</comment>
<organism evidence="1 2">
    <name type="scientific">Arctium lappa</name>
    <name type="common">Greater burdock</name>
    <name type="synonym">Lappa major</name>
    <dbReference type="NCBI Taxonomy" id="4217"/>
    <lineage>
        <taxon>Eukaryota</taxon>
        <taxon>Viridiplantae</taxon>
        <taxon>Streptophyta</taxon>
        <taxon>Embryophyta</taxon>
        <taxon>Tracheophyta</taxon>
        <taxon>Spermatophyta</taxon>
        <taxon>Magnoliopsida</taxon>
        <taxon>eudicotyledons</taxon>
        <taxon>Gunneridae</taxon>
        <taxon>Pentapetalae</taxon>
        <taxon>asterids</taxon>
        <taxon>campanulids</taxon>
        <taxon>Asterales</taxon>
        <taxon>Asteraceae</taxon>
        <taxon>Carduoideae</taxon>
        <taxon>Cardueae</taxon>
        <taxon>Arctiinae</taxon>
        <taxon>Arctium</taxon>
    </lineage>
</organism>
<evidence type="ECO:0000313" key="1">
    <source>
        <dbReference type="EMBL" id="KAI3678703.1"/>
    </source>
</evidence>
<accession>A0ACB8Y611</accession>
<keyword evidence="2" id="KW-1185">Reference proteome</keyword>
<sequence length="241" mass="27293">MFNDALRNAGFDENYRVNQKNQHVSLVNKGRKLSQERSGSAGFDDNYSINWGNEHVSLLNQGKEVQLSLDRTSGGGFKSKKDFASGFFKMKIKLPSKDTAGVVTAFYVPTNALNMFFIDDIPIRVYNNTKKGVGYPTGTMQVVVSLWDGSEWATDGGKTKADYANAPFQAHFQDFTIDGCASPNAKPDKDCYDPKYWWNCKDYWQLNPIELKAYEEKKKYINYDYCTDKGRYPTPPPECVG</sequence>
<name>A0ACB8Y611_ARCLA</name>